<feature type="transmembrane region" description="Helical" evidence="6">
    <location>
        <begin position="250"/>
        <end position="269"/>
    </location>
</feature>
<keyword evidence="11" id="KW-1185">Reference proteome</keyword>
<evidence type="ECO:0000313" key="11">
    <source>
        <dbReference type="Proteomes" id="UP000025229"/>
    </source>
</evidence>
<dbReference type="Pfam" id="PF00361">
    <property type="entry name" value="Proton_antipo_M"/>
    <property type="match status" value="1"/>
</dbReference>
<gene>
    <name evidence="10" type="primary">nuoL</name>
    <name evidence="9" type="ORF">RradSPS_1567</name>
    <name evidence="10" type="ORF">SIL72_09490</name>
</gene>
<feature type="transmembrane region" description="Helical" evidence="6">
    <location>
        <begin position="376"/>
        <end position="398"/>
    </location>
</feature>
<dbReference type="InterPro" id="IPR001516">
    <property type="entry name" value="Proton_antipo_N"/>
</dbReference>
<dbReference type="NCBIfam" id="TIGR01974">
    <property type="entry name" value="NDH_I_L"/>
    <property type="match status" value="1"/>
</dbReference>
<protein>
    <submittedName>
        <fullName evidence="10">NADH-quinone oxidoreductase subunit L</fullName>
    </submittedName>
    <submittedName>
        <fullName evidence="9">Proton-translocating NADH-quinone oxidoreductase, chain L</fullName>
    </submittedName>
</protein>
<feature type="transmembrane region" description="Helical" evidence="6">
    <location>
        <begin position="310"/>
        <end position="336"/>
    </location>
</feature>
<feature type="domain" description="NADH-Ubiquinone oxidoreductase (complex I) chain 5 N-terminal" evidence="8">
    <location>
        <begin position="77"/>
        <end position="121"/>
    </location>
</feature>
<feature type="transmembrane region" description="Helical" evidence="6">
    <location>
        <begin position="342"/>
        <end position="364"/>
    </location>
</feature>
<evidence type="ECO:0000256" key="2">
    <source>
        <dbReference type="ARBA" id="ARBA00022692"/>
    </source>
</evidence>
<dbReference type="GO" id="GO:0042773">
    <property type="term" value="P:ATP synthesis coupled electron transport"/>
    <property type="evidence" value="ECO:0007669"/>
    <property type="project" value="InterPro"/>
</dbReference>
<dbReference type="InterPro" id="IPR001750">
    <property type="entry name" value="ND/Mrp_TM"/>
</dbReference>
<keyword evidence="4 6" id="KW-0472">Membrane</keyword>
<reference evidence="9 11" key="1">
    <citation type="submission" date="2014-03" db="EMBL/GenBank/DDBJ databases">
        <title>Complete genome sequence of the Radio-Resistant Rubrobacter radiotolerans RSPS-4.</title>
        <authorList>
            <person name="Egas C.C."/>
            <person name="Barroso C.C."/>
            <person name="Froufe H.J.C."/>
            <person name="Pacheco J.J."/>
            <person name="Albuquerque L.L."/>
            <person name="da Costa M.M.S."/>
        </authorList>
    </citation>
    <scope>NUCLEOTIDE SEQUENCE [LARGE SCALE GENOMIC DNA]</scope>
    <source>
        <strain evidence="9 11">RSPS-4</strain>
    </source>
</reference>
<feature type="domain" description="NADH:quinone oxidoreductase/Mrp antiporter transmembrane" evidence="7">
    <location>
        <begin position="137"/>
        <end position="425"/>
    </location>
</feature>
<sequence>MTSVGQQLIITAIPAIPFIVFFLLVIFGRVLKENAQYLSVFGIVFSLVFSIFALYTVVSTGQPIEFSVNWVDLGPGGSFSFGILVDAWAAVMLIIVCVVSLMVQLFSGGFMEGHPRFAWYYAVATIFSGSMLALVVSTNFIQAYFFWELVGATSYLIHGFYFEKNEATYAAQKAFIVNRVADAALLIGIIILWRGAGTTSFEGIAQAAQVGFIDQGTLTVALLFIFLGVTGKSAQLPLHVWLKNAMQGPTPLSALIHAAAMILSGVYLFSRTYDIFVQSATAMAVAAFIGGVTAFMAATMALVQKDIKYIIAYSTISQLGYVTLGLGVGAYSAALFHIYNHAFFKSLLFLMAGALGYALGTYSMEKMGGLRRRMPVTFWSIVIASLSLAGIFPLAGFWSKDAIIAETLAGGHYFLFALAISTVFMTAFYMFRGVFLCFFGEPRSEEARNAREVPGIMAVPMIILAVLSVASGWVGIPSGFGLPVPDLWDTYITPSTFAEGVLALEPHGFSYLLAGISVLIALAGIATAYLLVVSRPELAASLGRRFPRAHAFLLNGWYFDELYDRLFVRPAFAIGRGVKRFDDRVIRGGSEGLGRAARGLGGLIGRTQTGGVQNYVLFILGGVFLIGVVVGAFAVGAQYVALAAVILAAITLGTFVVGARL</sequence>
<accession>A0A023X4B8</accession>
<feature type="transmembrane region" description="Helical" evidence="6">
    <location>
        <begin position="615"/>
        <end position="633"/>
    </location>
</feature>
<dbReference type="AlphaFoldDB" id="A0A023X4B8"/>
<feature type="transmembrane region" description="Helical" evidence="6">
    <location>
        <begin position="78"/>
        <end position="106"/>
    </location>
</feature>
<feature type="transmembrane region" description="Helical" evidence="6">
    <location>
        <begin position="38"/>
        <end position="58"/>
    </location>
</feature>
<dbReference type="HOGENOM" id="CLU_007100_6_0_11"/>
<dbReference type="GO" id="GO:0012505">
    <property type="term" value="C:endomembrane system"/>
    <property type="evidence" value="ECO:0007669"/>
    <property type="project" value="UniProtKB-SubCell"/>
</dbReference>
<evidence type="ECO:0000256" key="4">
    <source>
        <dbReference type="ARBA" id="ARBA00023136"/>
    </source>
</evidence>
<dbReference type="EMBL" id="CP007514">
    <property type="protein sequence ID" value="AHY46850.1"/>
    <property type="molecule type" value="Genomic_DNA"/>
</dbReference>
<dbReference type="Gene3D" id="1.20.5.2700">
    <property type="match status" value="1"/>
</dbReference>
<dbReference type="PANTHER" id="PTHR42829:SF2">
    <property type="entry name" value="NADH-UBIQUINONE OXIDOREDUCTASE CHAIN 5"/>
    <property type="match status" value="1"/>
</dbReference>
<dbReference type="PRINTS" id="PR01435">
    <property type="entry name" value="NPOXDRDTASE5"/>
</dbReference>
<dbReference type="STRING" id="42256.RradSPS_1567"/>
<dbReference type="NCBIfam" id="NF005141">
    <property type="entry name" value="PRK06590.1"/>
    <property type="match status" value="1"/>
</dbReference>
<feature type="transmembrane region" description="Helical" evidence="6">
    <location>
        <begin position="6"/>
        <end position="26"/>
    </location>
</feature>
<evidence type="ECO:0000259" key="7">
    <source>
        <dbReference type="Pfam" id="PF00361"/>
    </source>
</evidence>
<evidence type="ECO:0000313" key="10">
    <source>
        <dbReference type="EMBL" id="MDX5894256.1"/>
    </source>
</evidence>
<dbReference type="GO" id="GO:0008137">
    <property type="term" value="F:NADH dehydrogenase (ubiquinone) activity"/>
    <property type="evidence" value="ECO:0007669"/>
    <property type="project" value="InterPro"/>
</dbReference>
<dbReference type="GO" id="GO:0003954">
    <property type="term" value="F:NADH dehydrogenase activity"/>
    <property type="evidence" value="ECO:0007669"/>
    <property type="project" value="TreeGrafter"/>
</dbReference>
<dbReference type="Proteomes" id="UP001281130">
    <property type="component" value="Unassembled WGS sequence"/>
</dbReference>
<feature type="transmembrane region" description="Helical" evidence="6">
    <location>
        <begin position="509"/>
        <end position="532"/>
    </location>
</feature>
<evidence type="ECO:0000313" key="9">
    <source>
        <dbReference type="EMBL" id="AHY46850.1"/>
    </source>
</evidence>
<evidence type="ECO:0000256" key="3">
    <source>
        <dbReference type="ARBA" id="ARBA00022989"/>
    </source>
</evidence>
<organism evidence="9 11">
    <name type="scientific">Rubrobacter radiotolerans</name>
    <name type="common">Arthrobacter radiotolerans</name>
    <dbReference type="NCBI Taxonomy" id="42256"/>
    <lineage>
        <taxon>Bacteria</taxon>
        <taxon>Bacillati</taxon>
        <taxon>Actinomycetota</taxon>
        <taxon>Rubrobacteria</taxon>
        <taxon>Rubrobacterales</taxon>
        <taxon>Rubrobacteraceae</taxon>
        <taxon>Rubrobacter</taxon>
    </lineage>
</organism>
<feature type="transmembrane region" description="Helical" evidence="6">
    <location>
        <begin position="413"/>
        <end position="435"/>
    </location>
</feature>
<dbReference type="EMBL" id="JAWXXX010000001">
    <property type="protein sequence ID" value="MDX5894256.1"/>
    <property type="molecule type" value="Genomic_DNA"/>
</dbReference>
<dbReference type="PRINTS" id="PR01434">
    <property type="entry name" value="NADHDHGNASE5"/>
</dbReference>
<keyword evidence="2 5" id="KW-0812">Transmembrane</keyword>
<evidence type="ECO:0000256" key="1">
    <source>
        <dbReference type="ARBA" id="ARBA00004127"/>
    </source>
</evidence>
<feature type="transmembrane region" description="Helical" evidence="6">
    <location>
        <begin position="456"/>
        <end position="476"/>
    </location>
</feature>
<feature type="transmembrane region" description="Helical" evidence="6">
    <location>
        <begin position="275"/>
        <end position="298"/>
    </location>
</feature>
<dbReference type="RefSeq" id="WP_084263824.1">
    <property type="nucleotide sequence ID" value="NZ_CP007514.1"/>
</dbReference>
<proteinExistence type="predicted"/>
<dbReference type="eggNOG" id="COG1009">
    <property type="taxonomic scope" value="Bacteria"/>
</dbReference>
<feature type="transmembrane region" description="Helical" evidence="6">
    <location>
        <begin position="144"/>
        <end position="162"/>
    </location>
</feature>
<evidence type="ECO:0000259" key="8">
    <source>
        <dbReference type="Pfam" id="PF00662"/>
    </source>
</evidence>
<feature type="transmembrane region" description="Helical" evidence="6">
    <location>
        <begin position="208"/>
        <end position="229"/>
    </location>
</feature>
<dbReference type="PANTHER" id="PTHR42829">
    <property type="entry name" value="NADH-UBIQUINONE OXIDOREDUCTASE CHAIN 5"/>
    <property type="match status" value="1"/>
</dbReference>
<feature type="transmembrane region" description="Helical" evidence="6">
    <location>
        <begin position="639"/>
        <end position="659"/>
    </location>
</feature>
<dbReference type="Proteomes" id="UP000025229">
    <property type="component" value="Chromosome"/>
</dbReference>
<dbReference type="InterPro" id="IPR003945">
    <property type="entry name" value="NU5C-like"/>
</dbReference>
<feature type="transmembrane region" description="Helical" evidence="6">
    <location>
        <begin position="174"/>
        <end position="196"/>
    </location>
</feature>
<comment type="subcellular location">
    <subcellularLocation>
        <location evidence="1">Endomembrane system</location>
        <topology evidence="1">Multi-pass membrane protein</topology>
    </subcellularLocation>
    <subcellularLocation>
        <location evidence="5">Membrane</location>
        <topology evidence="5">Multi-pass membrane protein</topology>
    </subcellularLocation>
</comment>
<feature type="transmembrane region" description="Helical" evidence="6">
    <location>
        <begin position="118"/>
        <end position="138"/>
    </location>
</feature>
<dbReference type="GO" id="GO:0015990">
    <property type="term" value="P:electron transport coupled proton transport"/>
    <property type="evidence" value="ECO:0007669"/>
    <property type="project" value="TreeGrafter"/>
</dbReference>
<dbReference type="GO" id="GO:0016020">
    <property type="term" value="C:membrane"/>
    <property type="evidence" value="ECO:0007669"/>
    <property type="project" value="UniProtKB-SubCell"/>
</dbReference>
<dbReference type="Pfam" id="PF00662">
    <property type="entry name" value="Proton_antipo_N"/>
    <property type="match status" value="1"/>
</dbReference>
<evidence type="ECO:0000256" key="6">
    <source>
        <dbReference type="SAM" id="Phobius"/>
    </source>
</evidence>
<dbReference type="KEGG" id="rrd:RradSPS_1567"/>
<dbReference type="PATRIC" id="fig|42256.3.peg.1585"/>
<dbReference type="InterPro" id="IPR018393">
    <property type="entry name" value="NADHpl_OxRdtase_5_subgr"/>
</dbReference>
<evidence type="ECO:0000256" key="5">
    <source>
        <dbReference type="RuleBase" id="RU000320"/>
    </source>
</evidence>
<name>A0A023X4B8_RUBRA</name>
<reference evidence="10" key="2">
    <citation type="submission" date="2023-11" db="EMBL/GenBank/DDBJ databases">
        <title>MicrobeMod: A computational toolkit for identifying prokaryotic methylation and restriction-modification with nanopore sequencing.</title>
        <authorList>
            <person name="Crits-Christoph A."/>
            <person name="Kang S.C."/>
            <person name="Lee H."/>
            <person name="Ostrov N."/>
        </authorList>
    </citation>
    <scope>NUCLEOTIDE SEQUENCE</scope>
    <source>
        <strain evidence="10">ATCC 51242</strain>
    </source>
</reference>
<keyword evidence="3 6" id="KW-1133">Transmembrane helix</keyword>
<dbReference type="OrthoDB" id="9811798at2"/>